<keyword evidence="5" id="KW-0503">Monooxygenase</keyword>
<dbReference type="EMBL" id="JAAMPI010001767">
    <property type="protein sequence ID" value="KAF4624114.1"/>
    <property type="molecule type" value="Genomic_DNA"/>
</dbReference>
<dbReference type="Gene3D" id="3.50.50.60">
    <property type="entry name" value="FAD/NAD(P)-binding domain"/>
    <property type="match status" value="1"/>
</dbReference>
<gene>
    <name evidence="7" type="ORF">G7Y89_g14059</name>
</gene>
<dbReference type="Pfam" id="PF01494">
    <property type="entry name" value="FAD_binding_3"/>
    <property type="match status" value="1"/>
</dbReference>
<name>A0A8H4R8B8_9HELO</name>
<dbReference type="GO" id="GO:0004497">
    <property type="term" value="F:monooxygenase activity"/>
    <property type="evidence" value="ECO:0007669"/>
    <property type="project" value="UniProtKB-KW"/>
</dbReference>
<dbReference type="InterPro" id="IPR036188">
    <property type="entry name" value="FAD/NAD-bd_sf"/>
</dbReference>
<evidence type="ECO:0000313" key="8">
    <source>
        <dbReference type="Proteomes" id="UP000566819"/>
    </source>
</evidence>
<reference evidence="7 8" key="1">
    <citation type="submission" date="2020-03" db="EMBL/GenBank/DDBJ databases">
        <title>Draft Genome Sequence of Cudoniella acicularis.</title>
        <authorList>
            <person name="Buettner E."/>
            <person name="Kellner H."/>
        </authorList>
    </citation>
    <scope>NUCLEOTIDE SEQUENCE [LARGE SCALE GENOMIC DNA]</scope>
    <source>
        <strain evidence="7 8">DSM 108380</strain>
    </source>
</reference>
<evidence type="ECO:0000256" key="2">
    <source>
        <dbReference type="ARBA" id="ARBA00022630"/>
    </source>
</evidence>
<evidence type="ECO:0000259" key="6">
    <source>
        <dbReference type="Pfam" id="PF01494"/>
    </source>
</evidence>
<dbReference type="Proteomes" id="UP000566819">
    <property type="component" value="Unassembled WGS sequence"/>
</dbReference>
<accession>A0A8H4R8B8</accession>
<organism evidence="7 8">
    <name type="scientific">Cudoniella acicularis</name>
    <dbReference type="NCBI Taxonomy" id="354080"/>
    <lineage>
        <taxon>Eukaryota</taxon>
        <taxon>Fungi</taxon>
        <taxon>Dikarya</taxon>
        <taxon>Ascomycota</taxon>
        <taxon>Pezizomycotina</taxon>
        <taxon>Leotiomycetes</taxon>
        <taxon>Helotiales</taxon>
        <taxon>Tricladiaceae</taxon>
        <taxon>Cudoniella</taxon>
    </lineage>
</organism>
<dbReference type="PANTHER" id="PTHR13789">
    <property type="entry name" value="MONOOXYGENASE"/>
    <property type="match status" value="1"/>
</dbReference>
<dbReference type="PANTHER" id="PTHR13789:SF147">
    <property type="entry name" value="PUTATIVE (AFU_ORTHOLOGUE AFUA_2G01950)-RELATED"/>
    <property type="match status" value="1"/>
</dbReference>
<dbReference type="SUPFAM" id="SSF54373">
    <property type="entry name" value="FAD-linked reductases, C-terminal domain"/>
    <property type="match status" value="1"/>
</dbReference>
<evidence type="ECO:0000256" key="1">
    <source>
        <dbReference type="ARBA" id="ARBA00007992"/>
    </source>
</evidence>
<evidence type="ECO:0000256" key="5">
    <source>
        <dbReference type="ARBA" id="ARBA00023033"/>
    </source>
</evidence>
<sequence>MGPDGHIMGYPIRNGEMYKLVFCHPGQAGVSKWNEPTDIEEMRRCYVDWEPTVRHLVVNISNCRRWKFAYIPSLEKWHSDSGRVVLIGDSVHAMVPYMAQGAAVSIEDGAALAECLDRAANLQDLPAVLRAFQDVRKHRCEVISRAALDNGNNWHTHD</sequence>
<dbReference type="OrthoDB" id="16820at2759"/>
<keyword evidence="2" id="KW-0285">Flavoprotein</keyword>
<dbReference type="AlphaFoldDB" id="A0A8H4R8B8"/>
<dbReference type="SUPFAM" id="SSF51905">
    <property type="entry name" value="FAD/NAD(P)-binding domain"/>
    <property type="match status" value="1"/>
</dbReference>
<feature type="domain" description="FAD-binding" evidence="6">
    <location>
        <begin position="7"/>
        <end position="140"/>
    </location>
</feature>
<keyword evidence="3" id="KW-0274">FAD</keyword>
<keyword evidence="4" id="KW-0560">Oxidoreductase</keyword>
<evidence type="ECO:0000256" key="4">
    <source>
        <dbReference type="ARBA" id="ARBA00023002"/>
    </source>
</evidence>
<keyword evidence="8" id="KW-1185">Reference proteome</keyword>
<evidence type="ECO:0000313" key="7">
    <source>
        <dbReference type="EMBL" id="KAF4624114.1"/>
    </source>
</evidence>
<dbReference type="InterPro" id="IPR050493">
    <property type="entry name" value="FAD-dep_Monooxygenase_BioMet"/>
</dbReference>
<comment type="caution">
    <text evidence="7">The sequence shown here is derived from an EMBL/GenBank/DDBJ whole genome shotgun (WGS) entry which is preliminary data.</text>
</comment>
<dbReference type="InterPro" id="IPR002938">
    <property type="entry name" value="FAD-bd"/>
</dbReference>
<protein>
    <recommendedName>
        <fullName evidence="6">FAD-binding domain-containing protein</fullName>
    </recommendedName>
</protein>
<comment type="similarity">
    <text evidence="1">Belongs to the paxM FAD-dependent monooxygenase family.</text>
</comment>
<proteinExistence type="inferred from homology"/>
<evidence type="ECO:0000256" key="3">
    <source>
        <dbReference type="ARBA" id="ARBA00022827"/>
    </source>
</evidence>
<dbReference type="GO" id="GO:0071949">
    <property type="term" value="F:FAD binding"/>
    <property type="evidence" value="ECO:0007669"/>
    <property type="project" value="InterPro"/>
</dbReference>